<dbReference type="GO" id="GO:0008830">
    <property type="term" value="F:dTDP-4-dehydrorhamnose 3,5-epimerase activity"/>
    <property type="evidence" value="ECO:0007669"/>
    <property type="project" value="UniProtKB-UniRule"/>
</dbReference>
<dbReference type="InterPro" id="IPR011051">
    <property type="entry name" value="RmlC_Cupin_sf"/>
</dbReference>
<evidence type="ECO:0000313" key="9">
    <source>
        <dbReference type="Proteomes" id="UP000484858"/>
    </source>
</evidence>
<gene>
    <name evidence="8" type="ORF">NBRC3293_1012</name>
</gene>
<comment type="function">
    <text evidence="2 7">Catalyzes the epimerization of the C3' and C5'positions of dTDP-6-deoxy-D-xylo-4-hexulose, forming dTDP-6-deoxy-L-lyxo-4-hexulose.</text>
</comment>
<dbReference type="GO" id="GO:0000271">
    <property type="term" value="P:polysaccharide biosynthetic process"/>
    <property type="evidence" value="ECO:0007669"/>
    <property type="project" value="TreeGrafter"/>
</dbReference>
<sequence length="210" mass="24056">MQPEPFFRDQFSRPHLQNRDFQSMKVERLSIPEVILVTPPRFGDNRGFFSETYNVERMSEAGIDLPFVQDNQSLSRQKGVVRGLHCQLAPYEQGKLVRVTRGAIWDVAVDARTGSPTYGKWVAAELSAENWSQLWIPPGFLHGFVTLEENTEVQYKCTSLYSKVSERAVIWNCPELKIDWPVSEADAILSDKDKVAPHFAEAKGWFSYEK</sequence>
<dbReference type="UniPathway" id="UPA00124"/>
<evidence type="ECO:0000256" key="3">
    <source>
        <dbReference type="ARBA" id="ARBA00012098"/>
    </source>
</evidence>
<name>A0A829WMT0_GLUOY</name>
<evidence type="ECO:0000313" key="8">
    <source>
        <dbReference type="EMBL" id="GEM16515.1"/>
    </source>
</evidence>
<dbReference type="PANTHER" id="PTHR21047">
    <property type="entry name" value="DTDP-6-DEOXY-D-GLUCOSE-3,5 EPIMERASE"/>
    <property type="match status" value="1"/>
</dbReference>
<feature type="active site" description="Proton donor" evidence="5">
    <location>
        <position position="155"/>
    </location>
</feature>
<evidence type="ECO:0000256" key="2">
    <source>
        <dbReference type="ARBA" id="ARBA00001997"/>
    </source>
</evidence>
<dbReference type="Gene3D" id="2.60.120.10">
    <property type="entry name" value="Jelly Rolls"/>
    <property type="match status" value="1"/>
</dbReference>
<feature type="active site" description="Proton acceptor" evidence="5">
    <location>
        <position position="85"/>
    </location>
</feature>
<comment type="catalytic activity">
    <reaction evidence="1 7">
        <text>dTDP-4-dehydro-6-deoxy-alpha-D-glucose = dTDP-4-dehydro-beta-L-rhamnose</text>
        <dbReference type="Rhea" id="RHEA:16969"/>
        <dbReference type="ChEBI" id="CHEBI:57649"/>
        <dbReference type="ChEBI" id="CHEBI:62830"/>
        <dbReference type="EC" id="5.1.3.13"/>
    </reaction>
</comment>
<evidence type="ECO:0000256" key="1">
    <source>
        <dbReference type="ARBA" id="ARBA00001298"/>
    </source>
</evidence>
<protein>
    <recommendedName>
        <fullName evidence="4 7">dTDP-4-dehydrorhamnose 3,5-epimerase</fullName>
        <ecNumber evidence="3 7">5.1.3.13</ecNumber>
    </recommendedName>
    <alternativeName>
        <fullName evidence="7">Thymidine diphospho-4-keto-rhamnose 3,5-epimerase</fullName>
    </alternativeName>
</protein>
<reference evidence="8 9" key="1">
    <citation type="submission" date="2013-04" db="EMBL/GenBank/DDBJ databases">
        <title>Gluconobacter oxydans NBRC 3293 whole genome sequence.</title>
        <authorList>
            <person name="Matsutani M."/>
            <person name="Yakushi T."/>
            <person name="Matsushita K."/>
        </authorList>
    </citation>
    <scope>NUCLEOTIDE SEQUENCE [LARGE SCALE GENOMIC DNA]</scope>
    <source>
        <strain evidence="8 9">NBRC 3293</strain>
    </source>
</reference>
<dbReference type="PANTHER" id="PTHR21047:SF2">
    <property type="entry name" value="THYMIDINE DIPHOSPHO-4-KETO-RHAMNOSE 3,5-EPIMERASE"/>
    <property type="match status" value="1"/>
</dbReference>
<feature type="site" description="Participates in a stacking interaction with the thymidine ring of dTDP-4-oxo-6-deoxyglucose" evidence="6">
    <location>
        <position position="161"/>
    </location>
</feature>
<dbReference type="GO" id="GO:0005829">
    <property type="term" value="C:cytosol"/>
    <property type="evidence" value="ECO:0007669"/>
    <property type="project" value="TreeGrafter"/>
</dbReference>
<evidence type="ECO:0000256" key="4">
    <source>
        <dbReference type="ARBA" id="ARBA00019595"/>
    </source>
</evidence>
<proteinExistence type="inferred from homology"/>
<dbReference type="EC" id="5.1.3.13" evidence="3 7"/>
<evidence type="ECO:0000256" key="6">
    <source>
        <dbReference type="PIRSR" id="PIRSR600888-3"/>
    </source>
</evidence>
<dbReference type="InterPro" id="IPR000888">
    <property type="entry name" value="RmlC-like"/>
</dbReference>
<dbReference type="Pfam" id="PF00908">
    <property type="entry name" value="dTDP_sugar_isom"/>
    <property type="match status" value="1"/>
</dbReference>
<keyword evidence="7" id="KW-0413">Isomerase</keyword>
<comment type="subunit">
    <text evidence="7">Homodimer.</text>
</comment>
<dbReference type="AlphaFoldDB" id="A0A829WMT0"/>
<comment type="caution">
    <text evidence="8">The sequence shown here is derived from an EMBL/GenBank/DDBJ whole genome shotgun (WGS) entry which is preliminary data.</text>
</comment>
<dbReference type="SUPFAM" id="SSF51182">
    <property type="entry name" value="RmlC-like cupins"/>
    <property type="match status" value="1"/>
</dbReference>
<dbReference type="CDD" id="cd00438">
    <property type="entry name" value="cupin_RmlC"/>
    <property type="match status" value="1"/>
</dbReference>
<comment type="pathway">
    <text evidence="7">Carbohydrate biosynthesis; dTDP-L-rhamnose biosynthesis.</text>
</comment>
<evidence type="ECO:0000256" key="5">
    <source>
        <dbReference type="PIRSR" id="PIRSR600888-1"/>
    </source>
</evidence>
<organism evidence="8 9">
    <name type="scientific">Gluconobacter oxydans NBRC 3293</name>
    <dbReference type="NCBI Taxonomy" id="1315969"/>
    <lineage>
        <taxon>Bacteria</taxon>
        <taxon>Pseudomonadati</taxon>
        <taxon>Pseudomonadota</taxon>
        <taxon>Alphaproteobacteria</taxon>
        <taxon>Acetobacterales</taxon>
        <taxon>Acetobacteraceae</taxon>
        <taxon>Gluconobacter</taxon>
    </lineage>
</organism>
<dbReference type="InterPro" id="IPR014710">
    <property type="entry name" value="RmlC-like_jellyroll"/>
</dbReference>
<accession>A0A829WMT0</accession>
<dbReference type="EMBL" id="BARJ01000005">
    <property type="protein sequence ID" value="GEM16515.1"/>
    <property type="molecule type" value="Genomic_DNA"/>
</dbReference>
<comment type="similarity">
    <text evidence="7">Belongs to the dTDP-4-dehydrorhamnose 3,5-epimerase family.</text>
</comment>
<dbReference type="GO" id="GO:0019305">
    <property type="term" value="P:dTDP-rhamnose biosynthetic process"/>
    <property type="evidence" value="ECO:0007669"/>
    <property type="project" value="UniProtKB-UniRule"/>
</dbReference>
<dbReference type="Proteomes" id="UP000484858">
    <property type="component" value="Unassembled WGS sequence"/>
</dbReference>
<evidence type="ECO:0000256" key="7">
    <source>
        <dbReference type="RuleBase" id="RU364069"/>
    </source>
</evidence>
<dbReference type="NCBIfam" id="TIGR01221">
    <property type="entry name" value="rmlC"/>
    <property type="match status" value="1"/>
</dbReference>